<dbReference type="EMBL" id="PZZP01000004">
    <property type="protein sequence ID" value="PTM53200.1"/>
    <property type="molecule type" value="Genomic_DNA"/>
</dbReference>
<dbReference type="InterPro" id="IPR011009">
    <property type="entry name" value="Kinase-like_dom_sf"/>
</dbReference>
<dbReference type="Pfam" id="PF01633">
    <property type="entry name" value="Choline_kinase"/>
    <property type="match status" value="1"/>
</dbReference>
<proteinExistence type="predicted"/>
<dbReference type="GO" id="GO:0042601">
    <property type="term" value="C:endospore-forming forespore"/>
    <property type="evidence" value="ECO:0007669"/>
    <property type="project" value="TreeGrafter"/>
</dbReference>
<dbReference type="Proteomes" id="UP000241639">
    <property type="component" value="Unassembled WGS sequence"/>
</dbReference>
<keyword evidence="1" id="KW-0946">Virion</keyword>
<accession>A0A2T4Z0F2</accession>
<dbReference type="Gene3D" id="3.30.200.20">
    <property type="entry name" value="Phosphorylase Kinase, domain 1"/>
    <property type="match status" value="1"/>
</dbReference>
<organism evidence="1 2">
    <name type="scientific">Desmospora activa DSM 45169</name>
    <dbReference type="NCBI Taxonomy" id="1121389"/>
    <lineage>
        <taxon>Bacteria</taxon>
        <taxon>Bacillati</taxon>
        <taxon>Bacillota</taxon>
        <taxon>Bacilli</taxon>
        <taxon>Bacillales</taxon>
        <taxon>Thermoactinomycetaceae</taxon>
        <taxon>Desmospora</taxon>
    </lineage>
</organism>
<dbReference type="AlphaFoldDB" id="A0A2T4Z0F2"/>
<keyword evidence="1" id="KW-0167">Capsid protein</keyword>
<evidence type="ECO:0000313" key="1">
    <source>
        <dbReference type="EMBL" id="PTM53200.1"/>
    </source>
</evidence>
<dbReference type="SUPFAM" id="SSF56112">
    <property type="entry name" value="Protein kinase-like (PK-like)"/>
    <property type="match status" value="1"/>
</dbReference>
<dbReference type="Gene3D" id="3.90.1200.10">
    <property type="match status" value="1"/>
</dbReference>
<dbReference type="PANTHER" id="PTHR39179">
    <property type="entry name" value="SPORE COAT PROTEIN I"/>
    <property type="match status" value="1"/>
</dbReference>
<evidence type="ECO:0000313" key="2">
    <source>
        <dbReference type="Proteomes" id="UP000241639"/>
    </source>
</evidence>
<comment type="caution">
    <text evidence="1">The sequence shown here is derived from an EMBL/GenBank/DDBJ whole genome shotgun (WGS) entry which is preliminary data.</text>
</comment>
<keyword evidence="2" id="KW-1185">Reference proteome</keyword>
<dbReference type="PANTHER" id="PTHR39179:SF3">
    <property type="entry name" value="COTS-RELATED PROTEIN"/>
    <property type="match status" value="1"/>
</dbReference>
<reference evidence="1 2" key="1">
    <citation type="submission" date="2018-04" db="EMBL/GenBank/DDBJ databases">
        <title>Genomic Encyclopedia of Archaeal and Bacterial Type Strains, Phase II (KMG-II): from individual species to whole genera.</title>
        <authorList>
            <person name="Goeker M."/>
        </authorList>
    </citation>
    <scope>NUCLEOTIDE SEQUENCE [LARGE SCALE GENOMIC DNA]</scope>
    <source>
        <strain evidence="1 2">DSM 45169</strain>
    </source>
</reference>
<name>A0A2T4Z0F2_9BACL</name>
<dbReference type="InterPro" id="IPR047175">
    <property type="entry name" value="CotS-like"/>
</dbReference>
<gene>
    <name evidence="1" type="ORF">C8J48_3511</name>
</gene>
<dbReference type="RefSeq" id="WP_107728494.1">
    <property type="nucleotide sequence ID" value="NZ_PZZP01000004.1"/>
</dbReference>
<dbReference type="OrthoDB" id="1645186at2"/>
<protein>
    <submittedName>
        <fullName evidence="1">CotS family spore coat protein</fullName>
    </submittedName>
</protein>
<sequence length="333" mass="39731">MFRVKADVTIDQKKIKAIITRDYDLEVIALERVRAVYKVYTDKGTYGFKNAEELPDLPFIADCLQQIKKNGFNRIPHLLFSKQGELLVHEDGESYFMEHWLKLRELPSHSLPHFTEIGSALAHFHEASCGISKPDSNNPRSQWGTHHSFLIKSKKLLDRWQQDDRYKDDTETWLLRFLRYRCEMALHFIQTAPQDAQYGVWCHNALQHRNLMLDDSNEVWLIDFETLAYRERVWDLAHFLEYHARPLDWHPHACQLFLNTYQVSVKTPIQQQEWNLFFSYLAFPKRLYRRMKRYFGVNNPGSSQLNRFVKTVKREMTKEPCFQTLYTHLVQSE</sequence>